<reference evidence="4 5" key="1">
    <citation type="submission" date="2017-12" db="EMBL/GenBank/DDBJ databases">
        <title>Genome sequence of the active heterotrophic nitrifier-denitrifier, Cupriavidus pauculus UM1.</title>
        <authorList>
            <person name="Putonti C."/>
            <person name="Castignetti D."/>
        </authorList>
    </citation>
    <scope>NUCLEOTIDE SEQUENCE [LARGE SCALE GENOMIC DNA]</scope>
    <source>
        <strain evidence="4 5">UM1</strain>
    </source>
</reference>
<accession>A0A2N5C8P1</accession>
<comment type="caution">
    <text evidence="4">The sequence shown here is derived from an EMBL/GenBank/DDBJ whole genome shotgun (WGS) entry which is preliminary data.</text>
</comment>
<dbReference type="Gene3D" id="2.60.120.1440">
    <property type="match status" value="1"/>
</dbReference>
<dbReference type="InterPro" id="IPR006860">
    <property type="entry name" value="FecR"/>
</dbReference>
<dbReference type="PANTHER" id="PTHR30273">
    <property type="entry name" value="PERIPLASMIC SIGNAL SENSOR AND SIGMA FACTOR ACTIVATOR FECR-RELATED"/>
    <property type="match status" value="1"/>
</dbReference>
<organism evidence="4 5">
    <name type="scientific">Cupriavidus pauculus</name>
    <dbReference type="NCBI Taxonomy" id="82633"/>
    <lineage>
        <taxon>Bacteria</taxon>
        <taxon>Pseudomonadati</taxon>
        <taxon>Pseudomonadota</taxon>
        <taxon>Betaproteobacteria</taxon>
        <taxon>Burkholderiales</taxon>
        <taxon>Burkholderiaceae</taxon>
        <taxon>Cupriavidus</taxon>
    </lineage>
</organism>
<evidence type="ECO:0000259" key="2">
    <source>
        <dbReference type="Pfam" id="PF04773"/>
    </source>
</evidence>
<keyword evidence="1" id="KW-1133">Transmembrane helix</keyword>
<dbReference type="Gene3D" id="3.55.50.30">
    <property type="match status" value="1"/>
</dbReference>
<evidence type="ECO:0000259" key="3">
    <source>
        <dbReference type="Pfam" id="PF16220"/>
    </source>
</evidence>
<dbReference type="Proteomes" id="UP000234341">
    <property type="component" value="Unassembled WGS sequence"/>
</dbReference>
<dbReference type="OrthoDB" id="8617634at2"/>
<dbReference type="PIRSF" id="PIRSF018266">
    <property type="entry name" value="FecR"/>
    <property type="match status" value="1"/>
</dbReference>
<evidence type="ECO:0000313" key="5">
    <source>
        <dbReference type="Proteomes" id="UP000234341"/>
    </source>
</evidence>
<dbReference type="Pfam" id="PF04773">
    <property type="entry name" value="FecR"/>
    <property type="match status" value="1"/>
</dbReference>
<keyword evidence="1" id="KW-0472">Membrane</keyword>
<protein>
    <submittedName>
        <fullName evidence="4">Iron dicitrate transport regulator FecR</fullName>
    </submittedName>
</protein>
<dbReference type="EMBL" id="PJRP01000011">
    <property type="protein sequence ID" value="PLP98569.1"/>
    <property type="molecule type" value="Genomic_DNA"/>
</dbReference>
<feature type="domain" description="FecR protein" evidence="2">
    <location>
        <begin position="139"/>
        <end position="231"/>
    </location>
</feature>
<gene>
    <name evidence="4" type="ORF">CYJ10_21330</name>
</gene>
<name>A0A2N5C8P1_9BURK</name>
<proteinExistence type="predicted"/>
<dbReference type="PANTHER" id="PTHR30273:SF2">
    <property type="entry name" value="PROTEIN FECR"/>
    <property type="match status" value="1"/>
</dbReference>
<dbReference type="Pfam" id="PF16220">
    <property type="entry name" value="DUF4880"/>
    <property type="match status" value="1"/>
</dbReference>
<dbReference type="InterPro" id="IPR032623">
    <property type="entry name" value="FecR_N"/>
</dbReference>
<dbReference type="AlphaFoldDB" id="A0A2N5C8P1"/>
<dbReference type="GO" id="GO:0016989">
    <property type="term" value="F:sigma factor antagonist activity"/>
    <property type="evidence" value="ECO:0007669"/>
    <property type="project" value="TreeGrafter"/>
</dbReference>
<dbReference type="InterPro" id="IPR012373">
    <property type="entry name" value="Ferrdict_sens_TM"/>
</dbReference>
<evidence type="ECO:0000313" key="4">
    <source>
        <dbReference type="EMBL" id="PLP98569.1"/>
    </source>
</evidence>
<sequence>MNLPDDLRSTAARWFSQAKDPNFGPEQQEALSMWLDEKPEHRAEYAALERIWAAASTIDPASLRRLAATTGVMDVGTGPALAARSSGHTQARSPTFRVAICMATAAVALGVAWLGWHQHGSSPQMANNAVPTQPDGITEYRTEPGERKTVRLSDGSSVELNTRTRMVVRIAATGQRSVDLLDGEAMFDVAHDATRPFVIQSGSSKVTVTGTRFDVRRGPSKTEVVVESGSVIVQGLGDGQASRLSAGLGTTVDSQGTVAPTASVDLATTLAWRTGKLVFNNAPLAAVVAEVSRYRRQPVRVADDATGMLRLSSAFSANDTDGLLAALPQMLPVSVRQLPDGSAEIYLR</sequence>
<keyword evidence="1" id="KW-0812">Transmembrane</keyword>
<feature type="transmembrane region" description="Helical" evidence="1">
    <location>
        <begin position="96"/>
        <end position="116"/>
    </location>
</feature>
<dbReference type="RefSeq" id="WP_101683453.1">
    <property type="nucleotide sequence ID" value="NZ_PJRP01000011.1"/>
</dbReference>
<feature type="domain" description="FecR N-terminal" evidence="3">
    <location>
        <begin position="11"/>
        <end position="50"/>
    </location>
</feature>
<evidence type="ECO:0000256" key="1">
    <source>
        <dbReference type="SAM" id="Phobius"/>
    </source>
</evidence>